<dbReference type="AlphaFoldDB" id="A0A9D4RND9"/>
<dbReference type="Proteomes" id="UP000828390">
    <property type="component" value="Unassembled WGS sequence"/>
</dbReference>
<sequence length="61" mass="7462">MPLYWQMPEWKYQQDKSHISEWRYCNRIPLHRRHMGPTHGRTSTHTQPDTRLQRETVTSGN</sequence>
<accession>A0A9D4RND9</accession>
<keyword evidence="3" id="KW-1185">Reference proteome</keyword>
<evidence type="ECO:0000313" key="2">
    <source>
        <dbReference type="EMBL" id="KAH3872685.1"/>
    </source>
</evidence>
<name>A0A9D4RND9_DREPO</name>
<comment type="caution">
    <text evidence="2">The sequence shown here is derived from an EMBL/GenBank/DDBJ whole genome shotgun (WGS) entry which is preliminary data.</text>
</comment>
<organism evidence="2 3">
    <name type="scientific">Dreissena polymorpha</name>
    <name type="common">Zebra mussel</name>
    <name type="synonym">Mytilus polymorpha</name>
    <dbReference type="NCBI Taxonomy" id="45954"/>
    <lineage>
        <taxon>Eukaryota</taxon>
        <taxon>Metazoa</taxon>
        <taxon>Spiralia</taxon>
        <taxon>Lophotrochozoa</taxon>
        <taxon>Mollusca</taxon>
        <taxon>Bivalvia</taxon>
        <taxon>Autobranchia</taxon>
        <taxon>Heteroconchia</taxon>
        <taxon>Euheterodonta</taxon>
        <taxon>Imparidentia</taxon>
        <taxon>Neoheterodontei</taxon>
        <taxon>Myida</taxon>
        <taxon>Dreissenoidea</taxon>
        <taxon>Dreissenidae</taxon>
        <taxon>Dreissena</taxon>
    </lineage>
</organism>
<evidence type="ECO:0000256" key="1">
    <source>
        <dbReference type="SAM" id="MobiDB-lite"/>
    </source>
</evidence>
<evidence type="ECO:0000313" key="3">
    <source>
        <dbReference type="Proteomes" id="UP000828390"/>
    </source>
</evidence>
<proteinExistence type="predicted"/>
<dbReference type="EMBL" id="JAIWYP010000002">
    <property type="protein sequence ID" value="KAH3872685.1"/>
    <property type="molecule type" value="Genomic_DNA"/>
</dbReference>
<feature type="compositionally biased region" description="Polar residues" evidence="1">
    <location>
        <begin position="40"/>
        <end position="61"/>
    </location>
</feature>
<gene>
    <name evidence="2" type="ORF">DPMN_035905</name>
</gene>
<feature type="region of interest" description="Disordered" evidence="1">
    <location>
        <begin position="32"/>
        <end position="61"/>
    </location>
</feature>
<protein>
    <submittedName>
        <fullName evidence="2">Uncharacterized protein</fullName>
    </submittedName>
</protein>
<reference evidence="2" key="2">
    <citation type="submission" date="2020-11" db="EMBL/GenBank/DDBJ databases">
        <authorList>
            <person name="McCartney M.A."/>
            <person name="Auch B."/>
            <person name="Kono T."/>
            <person name="Mallez S."/>
            <person name="Becker A."/>
            <person name="Gohl D.M."/>
            <person name="Silverstein K.A.T."/>
            <person name="Koren S."/>
            <person name="Bechman K.B."/>
            <person name="Herman A."/>
            <person name="Abrahante J.E."/>
            <person name="Garbe J."/>
        </authorList>
    </citation>
    <scope>NUCLEOTIDE SEQUENCE</scope>
    <source>
        <strain evidence="2">Duluth1</strain>
        <tissue evidence="2">Whole animal</tissue>
    </source>
</reference>
<reference evidence="2" key="1">
    <citation type="journal article" date="2019" name="bioRxiv">
        <title>The Genome of the Zebra Mussel, Dreissena polymorpha: A Resource for Invasive Species Research.</title>
        <authorList>
            <person name="McCartney M.A."/>
            <person name="Auch B."/>
            <person name="Kono T."/>
            <person name="Mallez S."/>
            <person name="Zhang Y."/>
            <person name="Obille A."/>
            <person name="Becker A."/>
            <person name="Abrahante J.E."/>
            <person name="Garbe J."/>
            <person name="Badalamenti J.P."/>
            <person name="Herman A."/>
            <person name="Mangelson H."/>
            <person name="Liachko I."/>
            <person name="Sullivan S."/>
            <person name="Sone E.D."/>
            <person name="Koren S."/>
            <person name="Silverstein K.A.T."/>
            <person name="Beckman K.B."/>
            <person name="Gohl D.M."/>
        </authorList>
    </citation>
    <scope>NUCLEOTIDE SEQUENCE</scope>
    <source>
        <strain evidence="2">Duluth1</strain>
        <tissue evidence="2">Whole animal</tissue>
    </source>
</reference>